<dbReference type="OrthoDB" id="301649at2157"/>
<proteinExistence type="predicted"/>
<dbReference type="GeneID" id="12446044"/>
<dbReference type="Proteomes" id="UP000007954">
    <property type="component" value="Chromosome"/>
</dbReference>
<evidence type="ECO:0000256" key="1">
    <source>
        <dbReference type="ARBA" id="ARBA00045876"/>
    </source>
</evidence>
<dbReference type="InterPro" id="IPR021133">
    <property type="entry name" value="HEAT_type_2"/>
</dbReference>
<dbReference type="EMBL" id="FR746099">
    <property type="protein sequence ID" value="CCC39347.1"/>
    <property type="molecule type" value="Genomic_DNA"/>
</dbReference>
<dbReference type="Gene3D" id="1.25.10.10">
    <property type="entry name" value="Leucine-rich Repeat Variant"/>
    <property type="match status" value="2"/>
</dbReference>
<protein>
    <submittedName>
        <fullName evidence="2">ARM/HEAT repeat protein</fullName>
    </submittedName>
</protein>
<dbReference type="PANTHER" id="PTHR12697:SF5">
    <property type="entry name" value="DEOXYHYPUSINE HYDROXYLASE"/>
    <property type="match status" value="1"/>
</dbReference>
<dbReference type="SUPFAM" id="SSF48371">
    <property type="entry name" value="ARM repeat"/>
    <property type="match status" value="1"/>
</dbReference>
<reference evidence="2 3" key="1">
    <citation type="journal article" date="2011" name="PLoS ONE">
        <title>Haloquadratum walsbyi: limited diversity in a global pond.</title>
        <authorList>
            <person name="Dyall-Smith M."/>
            <person name="Pfeiffer F."/>
            <person name="Klee K."/>
            <person name="Palm P."/>
            <person name="Gross K."/>
            <person name="Schuster S.C."/>
            <person name="Rampp M."/>
            <person name="Oesterhelt D."/>
        </authorList>
    </citation>
    <scope>NUCLEOTIDE SEQUENCE [LARGE SCALE GENOMIC DNA]</scope>
    <source>
        <strain evidence="3">DSM 16854 / JCM 12705 / C23</strain>
    </source>
</reference>
<comment type="function">
    <text evidence="1">Catalyzes the hydroxylation of the N(6)-(4-aminobutyl)-L-lysine intermediate produced by deoxyhypusine synthase/DHPS on a critical lysine of the eukaryotic translation initiation factor 5A/eIF-5A. This is the second step of the post-translational modification of that lysine into an unusual amino acid residue named hypusine. Hypusination is unique to mature eIF-5A factor and is essential for its function.</text>
</comment>
<dbReference type="RefSeq" id="WP_014555228.1">
    <property type="nucleotide sequence ID" value="NC_017459.1"/>
</dbReference>
<dbReference type="InterPro" id="IPR016024">
    <property type="entry name" value="ARM-type_fold"/>
</dbReference>
<name>G0LHV9_HALWC</name>
<evidence type="ECO:0000313" key="3">
    <source>
        <dbReference type="Proteomes" id="UP000007954"/>
    </source>
</evidence>
<accession>G0LHV9</accession>
<gene>
    <name evidence="2" type="ordered locus">Hqrw_1394</name>
</gene>
<dbReference type="InterPro" id="IPR011989">
    <property type="entry name" value="ARM-like"/>
</dbReference>
<evidence type="ECO:0000313" key="2">
    <source>
        <dbReference type="EMBL" id="CCC39347.1"/>
    </source>
</evidence>
<dbReference type="HOGENOM" id="CLU_690049_0_0_2"/>
<dbReference type="PROSITE" id="PS50077">
    <property type="entry name" value="HEAT_REPEAT"/>
    <property type="match status" value="1"/>
</dbReference>
<dbReference type="AlphaFoldDB" id="G0LHV9"/>
<dbReference type="KEGG" id="hwc:Hqrw_1394"/>
<dbReference type="GO" id="GO:0016491">
    <property type="term" value="F:oxidoreductase activity"/>
    <property type="evidence" value="ECO:0007669"/>
    <property type="project" value="TreeGrafter"/>
</dbReference>
<organism evidence="2 3">
    <name type="scientific">Haloquadratum walsbyi (strain DSM 16854 / JCM 12705 / C23)</name>
    <dbReference type="NCBI Taxonomy" id="768065"/>
    <lineage>
        <taxon>Archaea</taxon>
        <taxon>Methanobacteriati</taxon>
        <taxon>Methanobacteriota</taxon>
        <taxon>Stenosarchaea group</taxon>
        <taxon>Halobacteria</taxon>
        <taxon>Halobacteriales</taxon>
        <taxon>Haloferacaceae</taxon>
        <taxon>Haloquadratum</taxon>
    </lineage>
</organism>
<sequence>MTDPLENAYPKVGYQIVEWDMLKPPDERVMPLTHTNRLKLFEMSVRTDRNLTEYSLVDSLGNTYTEGDLNEASDTVDPTSVNEVVSDIASSDGKSQRVALAHLAKMAATSPDECIPAVDLVIELLSDSHPAVQGEALGILTRVVESDPERTRAGVKPAIHLVDESTHSLLRNEAIQFLAEFADHDPTVVTDAIPQLARLLRDESTDTDSTARILASVGSSQPDALVDVVTKLELFLETEPERAHVWVLRAIGHLSKEHANVTVDVAPTAGELLSTDQYTIRSNAAGVLADIADEYPTEVKPWIPDVIELVQDPDELVRYNATSILARVAKEYPDTVSPATEELLAVLNDESADTRFNACWALKRLKATSALETLTELAATDPDEDVRSVAQMAIDSIEE</sequence>
<dbReference type="Pfam" id="PF13646">
    <property type="entry name" value="HEAT_2"/>
    <property type="match status" value="1"/>
</dbReference>
<dbReference type="PANTHER" id="PTHR12697">
    <property type="entry name" value="PBS LYASE HEAT-LIKE PROTEIN"/>
    <property type="match status" value="1"/>
</dbReference>